<gene>
    <name evidence="1" type="ORF">WJL_1369</name>
</gene>
<evidence type="ECO:0000313" key="1">
    <source>
        <dbReference type="EMBL" id="KPN44292.1"/>
    </source>
</evidence>
<accession>A0A837P6Q1</accession>
<dbReference type="EMBL" id="LKLZ01000003">
    <property type="protein sequence ID" value="KPN44292.1"/>
    <property type="molecule type" value="Genomic_DNA"/>
</dbReference>
<dbReference type="Proteomes" id="UP000050511">
    <property type="component" value="Unassembled WGS sequence"/>
</dbReference>
<reference evidence="1 2" key="1">
    <citation type="submission" date="2015-10" db="EMBL/GenBank/DDBJ databases">
        <title>Resequencing of Lactobacillus plantarum WJL strain genome.</title>
        <authorList>
            <person name="Martino M.E."/>
        </authorList>
    </citation>
    <scope>NUCLEOTIDE SEQUENCE [LARGE SCALE GENOMIC DNA]</scope>
    <source>
        <strain evidence="1 2">WJL</strain>
    </source>
</reference>
<sequence length="89" mass="9962">MSIALKNAVKIVTDAVAVINRRFPIKWEDIANKPTIPTIDVTDFYTKEEIDKILNANNQLVSPDGTVWKPIIDNNGVVSWKKVISNGQQ</sequence>
<proteinExistence type="predicted"/>
<comment type="caution">
    <text evidence="1">The sequence shown here is derived from an EMBL/GenBank/DDBJ whole genome shotgun (WGS) entry which is preliminary data.</text>
</comment>
<dbReference type="RefSeq" id="WP_022638301.1">
    <property type="nucleotide sequence ID" value="NZ_AUTE01000017.1"/>
</dbReference>
<name>A0A837P6Q1_LACPN</name>
<protein>
    <submittedName>
        <fullName evidence="1">Prophage Lp2 protein 51</fullName>
    </submittedName>
</protein>
<evidence type="ECO:0000313" key="2">
    <source>
        <dbReference type="Proteomes" id="UP000050511"/>
    </source>
</evidence>
<organism evidence="1 2">
    <name type="scientific">Lactiplantibacillus plantarum WJL</name>
    <dbReference type="NCBI Taxonomy" id="1350466"/>
    <lineage>
        <taxon>Bacteria</taxon>
        <taxon>Bacillati</taxon>
        <taxon>Bacillota</taxon>
        <taxon>Bacilli</taxon>
        <taxon>Lactobacillales</taxon>
        <taxon>Lactobacillaceae</taxon>
        <taxon>Lactiplantibacillus</taxon>
    </lineage>
</organism>
<dbReference type="AlphaFoldDB" id="A0A837P6Q1"/>